<accession>A0A8J6BLJ2</accession>
<evidence type="ECO:0000313" key="1">
    <source>
        <dbReference type="EMBL" id="KAG9465183.1"/>
    </source>
</evidence>
<sequence length="91" mass="10338">MSKILCRRSDISVRRMAVGWVLFEVSFMLSSFISCVRRAVCSLLILAPCDMNTPLKTHFSVSHFVGAAVGSELWSSLKFSIVFLRSFRQYL</sequence>
<dbReference type="PROSITE" id="PS51257">
    <property type="entry name" value="PROKAR_LIPOPROTEIN"/>
    <property type="match status" value="1"/>
</dbReference>
<name>A0A8J6BLJ2_ELECQ</name>
<dbReference type="EMBL" id="WNTK01003330">
    <property type="protein sequence ID" value="KAG9465183.1"/>
    <property type="molecule type" value="Genomic_DNA"/>
</dbReference>
<organism evidence="1 2">
    <name type="scientific">Eleutherodactylus coqui</name>
    <name type="common">Puerto Rican coqui</name>
    <dbReference type="NCBI Taxonomy" id="57060"/>
    <lineage>
        <taxon>Eukaryota</taxon>
        <taxon>Metazoa</taxon>
        <taxon>Chordata</taxon>
        <taxon>Craniata</taxon>
        <taxon>Vertebrata</taxon>
        <taxon>Euteleostomi</taxon>
        <taxon>Amphibia</taxon>
        <taxon>Batrachia</taxon>
        <taxon>Anura</taxon>
        <taxon>Neobatrachia</taxon>
        <taxon>Hyloidea</taxon>
        <taxon>Eleutherodactylidae</taxon>
        <taxon>Eleutherodactylinae</taxon>
        <taxon>Eleutherodactylus</taxon>
        <taxon>Eleutherodactylus</taxon>
    </lineage>
</organism>
<proteinExistence type="predicted"/>
<comment type="caution">
    <text evidence="1">The sequence shown here is derived from an EMBL/GenBank/DDBJ whole genome shotgun (WGS) entry which is preliminary data.</text>
</comment>
<protein>
    <submittedName>
        <fullName evidence="1">Uncharacterized protein</fullName>
    </submittedName>
</protein>
<dbReference type="AlphaFoldDB" id="A0A8J6BLJ2"/>
<reference evidence="1" key="1">
    <citation type="thesis" date="2020" institute="ProQuest LLC" country="789 East Eisenhower Parkway, Ann Arbor, MI, USA">
        <title>Comparative Genomics and Chromosome Evolution.</title>
        <authorList>
            <person name="Mudd A.B."/>
        </authorList>
    </citation>
    <scope>NUCLEOTIDE SEQUENCE</scope>
    <source>
        <strain evidence="1">HN-11 Male</strain>
        <tissue evidence="1">Kidney and liver</tissue>
    </source>
</reference>
<keyword evidence="2" id="KW-1185">Reference proteome</keyword>
<evidence type="ECO:0000313" key="2">
    <source>
        <dbReference type="Proteomes" id="UP000770717"/>
    </source>
</evidence>
<gene>
    <name evidence="1" type="ORF">GDO78_018732</name>
</gene>
<dbReference type="Proteomes" id="UP000770717">
    <property type="component" value="Unassembled WGS sequence"/>
</dbReference>